<dbReference type="Pfam" id="PF00583">
    <property type="entry name" value="Acetyltransf_1"/>
    <property type="match status" value="1"/>
</dbReference>
<dbReference type="InterPro" id="IPR022525">
    <property type="entry name" value="GNAT_AblB"/>
</dbReference>
<dbReference type="InterPro" id="IPR000182">
    <property type="entry name" value="GNAT_dom"/>
</dbReference>
<dbReference type="Proteomes" id="UP001527882">
    <property type="component" value="Unassembled WGS sequence"/>
</dbReference>
<keyword evidence="1" id="KW-0808">Transferase</keyword>
<feature type="domain" description="N-acetyltransferase" evidence="3">
    <location>
        <begin position="134"/>
        <end position="285"/>
    </location>
</feature>
<evidence type="ECO:0000259" key="3">
    <source>
        <dbReference type="PROSITE" id="PS51186"/>
    </source>
</evidence>
<dbReference type="EMBL" id="JAQAGZ010000015">
    <property type="protein sequence ID" value="MCZ8515022.1"/>
    <property type="molecule type" value="Genomic_DNA"/>
</dbReference>
<organism evidence="4 5">
    <name type="scientific">Paenibacillus gyeongsangnamensis</name>
    <dbReference type="NCBI Taxonomy" id="3388067"/>
    <lineage>
        <taxon>Bacteria</taxon>
        <taxon>Bacillati</taxon>
        <taxon>Bacillota</taxon>
        <taxon>Bacilli</taxon>
        <taxon>Bacillales</taxon>
        <taxon>Paenibacillaceae</taxon>
        <taxon>Paenibacillus</taxon>
    </lineage>
</organism>
<gene>
    <name evidence="4" type="primary">ablB</name>
    <name evidence="4" type="ORF">O9H85_21885</name>
</gene>
<dbReference type="SUPFAM" id="SSF55729">
    <property type="entry name" value="Acyl-CoA N-acyltransferases (Nat)"/>
    <property type="match status" value="1"/>
</dbReference>
<dbReference type="CDD" id="cd04301">
    <property type="entry name" value="NAT_SF"/>
    <property type="match status" value="1"/>
</dbReference>
<evidence type="ECO:0000313" key="4">
    <source>
        <dbReference type="EMBL" id="MCZ8515022.1"/>
    </source>
</evidence>
<dbReference type="InterPro" id="IPR016181">
    <property type="entry name" value="Acyl_CoA_acyltransferase"/>
</dbReference>
<comment type="caution">
    <text evidence="4">The sequence shown here is derived from an EMBL/GenBank/DDBJ whole genome shotgun (WGS) entry which is preliminary data.</text>
</comment>
<reference evidence="4 5" key="1">
    <citation type="submission" date="2022-12" db="EMBL/GenBank/DDBJ databases">
        <title>Draft genome sequence of Paenibacillus sp. dW9.</title>
        <authorList>
            <person name="Choi E.-W."/>
            <person name="Kim D.-U."/>
        </authorList>
    </citation>
    <scope>NUCLEOTIDE SEQUENCE [LARGE SCALE GENOMIC DNA]</scope>
    <source>
        <strain evidence="5">dW9</strain>
    </source>
</reference>
<protein>
    <submittedName>
        <fullName evidence="4">Beta-lysine N-acetyltransferase</fullName>
    </submittedName>
</protein>
<keyword evidence="2" id="KW-0012">Acyltransferase</keyword>
<proteinExistence type="predicted"/>
<dbReference type="Gene3D" id="3.40.630.30">
    <property type="match status" value="1"/>
</dbReference>
<dbReference type="RefSeq" id="WP_269883551.1">
    <property type="nucleotide sequence ID" value="NZ_JAQAGZ010000015.1"/>
</dbReference>
<evidence type="ECO:0000256" key="1">
    <source>
        <dbReference type="ARBA" id="ARBA00022679"/>
    </source>
</evidence>
<dbReference type="PANTHER" id="PTHR43420">
    <property type="entry name" value="ACETYLTRANSFERASE"/>
    <property type="match status" value="1"/>
</dbReference>
<dbReference type="InterPro" id="IPR050680">
    <property type="entry name" value="YpeA/RimI_acetyltransf"/>
</dbReference>
<sequence>MPGDLPYYTNQVENNSDHKITYCLDFFNKRLRVDDYWGNVDSVCKRTAEIARAESLTKVFIKSREEDWQTFLSKGGMLEGIYKGYFRGRDAYCMAFYYDLERRTSDYWLEEDRILEQVLALPLKPDRPAVPGNCTMRIARTEDAGRLAALYGQIFQTYPTPMNDPLYVEQTMREGTVYYLVESADQLISAASAEINTVYRNVEMTDCATLPAYRNQGIMRLLMHALEEELTGRNITCAYSLSRALSFGMNAVFFQLGYRYCGRLTKNCDIYDKFEDMNLWVKALKRKEEPLP</sequence>
<name>A0ABT4QDS3_9BACL</name>
<evidence type="ECO:0000313" key="5">
    <source>
        <dbReference type="Proteomes" id="UP001527882"/>
    </source>
</evidence>
<dbReference type="PROSITE" id="PS51186">
    <property type="entry name" value="GNAT"/>
    <property type="match status" value="1"/>
</dbReference>
<keyword evidence="5" id="KW-1185">Reference proteome</keyword>
<dbReference type="PANTHER" id="PTHR43420:SF52">
    <property type="entry name" value="N-ACETYLTRANSFERASE YODP"/>
    <property type="match status" value="1"/>
</dbReference>
<accession>A0ABT4QDS3</accession>
<dbReference type="NCBIfam" id="TIGR03827">
    <property type="entry name" value="GNAT_ablB"/>
    <property type="match status" value="1"/>
</dbReference>
<evidence type="ECO:0000256" key="2">
    <source>
        <dbReference type="ARBA" id="ARBA00023315"/>
    </source>
</evidence>